<dbReference type="EMBL" id="JAAIUW010000013">
    <property type="protein sequence ID" value="KAF7803553.1"/>
    <property type="molecule type" value="Genomic_DNA"/>
</dbReference>
<evidence type="ECO:0000256" key="8">
    <source>
        <dbReference type="SAM" id="SignalP"/>
    </source>
</evidence>
<evidence type="ECO:0000256" key="6">
    <source>
        <dbReference type="ARBA" id="ARBA00023157"/>
    </source>
</evidence>
<reference evidence="10" key="1">
    <citation type="submission" date="2020-09" db="EMBL/GenBank/DDBJ databases">
        <title>Genome-Enabled Discovery of Anthraquinone Biosynthesis in Senna tora.</title>
        <authorList>
            <person name="Kang S.-H."/>
            <person name="Pandey R.P."/>
            <person name="Lee C.-M."/>
            <person name="Sim J.-S."/>
            <person name="Jeong J.-T."/>
            <person name="Choi B.-S."/>
            <person name="Jung M."/>
            <person name="Ginzburg D."/>
            <person name="Zhao K."/>
            <person name="Won S.Y."/>
            <person name="Oh T.-J."/>
            <person name="Yu Y."/>
            <person name="Kim N.-H."/>
            <person name="Lee O.R."/>
            <person name="Lee T.-H."/>
            <person name="Bashyal P."/>
            <person name="Kim T.-S."/>
            <person name="Lee W.-H."/>
            <person name="Kawkins C."/>
            <person name="Kim C.-K."/>
            <person name="Kim J.S."/>
            <person name="Ahn B.O."/>
            <person name="Rhee S.Y."/>
            <person name="Sohng J.K."/>
        </authorList>
    </citation>
    <scope>NUCLEOTIDE SEQUENCE</scope>
    <source>
        <tissue evidence="10">Leaf</tissue>
    </source>
</reference>
<dbReference type="InterPro" id="IPR016169">
    <property type="entry name" value="FAD-bd_PCMH_sub2"/>
</dbReference>
<dbReference type="Gene3D" id="3.30.465.10">
    <property type="match status" value="1"/>
</dbReference>
<dbReference type="SUPFAM" id="SSF56176">
    <property type="entry name" value="FAD-binding/transporter-associated domain-like"/>
    <property type="match status" value="1"/>
</dbReference>
<dbReference type="GO" id="GO:1901696">
    <property type="term" value="P:cannabinoid biosynthetic process"/>
    <property type="evidence" value="ECO:0007669"/>
    <property type="project" value="UniProtKB-ARBA"/>
</dbReference>
<accession>A0A834VZ56</accession>
<dbReference type="InterPro" id="IPR012951">
    <property type="entry name" value="BBE"/>
</dbReference>
<dbReference type="GO" id="GO:0016491">
    <property type="term" value="F:oxidoreductase activity"/>
    <property type="evidence" value="ECO:0007669"/>
    <property type="project" value="InterPro"/>
</dbReference>
<dbReference type="InterPro" id="IPR016166">
    <property type="entry name" value="FAD-bd_PCMH"/>
</dbReference>
<dbReference type="GO" id="GO:0071949">
    <property type="term" value="F:FAD binding"/>
    <property type="evidence" value="ECO:0007669"/>
    <property type="project" value="InterPro"/>
</dbReference>
<comment type="cofactor">
    <cofactor evidence="1">
        <name>FAD</name>
        <dbReference type="ChEBI" id="CHEBI:57692"/>
    </cofactor>
</comment>
<dbReference type="InterPro" id="IPR006094">
    <property type="entry name" value="Oxid_FAD_bind_N"/>
</dbReference>
<evidence type="ECO:0000256" key="7">
    <source>
        <dbReference type="ARBA" id="ARBA00023180"/>
    </source>
</evidence>
<keyword evidence="3" id="KW-0285">Flavoprotein</keyword>
<evidence type="ECO:0000256" key="1">
    <source>
        <dbReference type="ARBA" id="ARBA00001974"/>
    </source>
</evidence>
<name>A0A834VZ56_9FABA</name>
<evidence type="ECO:0000256" key="5">
    <source>
        <dbReference type="ARBA" id="ARBA00022827"/>
    </source>
</evidence>
<dbReference type="OrthoDB" id="407275at2759"/>
<evidence type="ECO:0000313" key="10">
    <source>
        <dbReference type="EMBL" id="KAF7803553.1"/>
    </source>
</evidence>
<dbReference type="PANTHER" id="PTHR32448">
    <property type="entry name" value="OS08G0158400 PROTEIN"/>
    <property type="match status" value="1"/>
</dbReference>
<evidence type="ECO:0000256" key="3">
    <source>
        <dbReference type="ARBA" id="ARBA00022630"/>
    </source>
</evidence>
<comment type="similarity">
    <text evidence="2">Belongs to the oxygen-dependent FAD-linked oxidoreductase family.</text>
</comment>
<feature type="domain" description="FAD-binding PCMH-type" evidence="9">
    <location>
        <begin position="74"/>
        <end position="248"/>
    </location>
</feature>
<feature type="signal peptide" evidence="8">
    <location>
        <begin position="1"/>
        <end position="27"/>
    </location>
</feature>
<dbReference type="Gene3D" id="3.30.43.10">
    <property type="entry name" value="Uridine Diphospho-n-acetylenolpyruvylglucosamine Reductase, domain 2"/>
    <property type="match status" value="1"/>
</dbReference>
<evidence type="ECO:0000256" key="2">
    <source>
        <dbReference type="ARBA" id="ARBA00005466"/>
    </source>
</evidence>
<sequence length="534" mass="59994">MKTMKKLSSFLITILAIFLSLQHSTSSYSSFDNFLTCLQNHIPQSSSVIFTPTNPSFSSLLLNHTANRRYTTPTTPKPLAIITPQNPSHVQVAIICAKPYGIQIRIRSGGHDYEGVSYVSQVPFVVLDMFIFRSIEIDIANETAWVGAGATLGELYYSIANKSDVYAFPGGVCHTLGTGGHISGGGYGNLMRKYGLSVDNVIDANLVDVNGKILDRKSMGEDLFWAIRGGGAASFGVVLSWKIKLVPVPPKVTVFNVKKSLEQGATDVVYKWQSVANQLHEDLFIRVMPMVVNGTQEGTKTVLVSFIGQFLGQIDRLLPLVNESFPELGLQKSDCIEMPWVNSTLFWVFGPNQNPIEVLLTKLKPPTLFFKSRSDYVKEPIPKSGIESIWKLMIEGGDNVWMQWNPYGGKMHEISPSETPFPHRAGNLFLIQYYASWVKEDIDVGHHYMEFSKKFYAFMAQYVSKFPREAFLNYRDIDIGANPSGVTNMMVAKIYGSKYFKENFERLVKVKTMVDPDNFFKHEQSIPPSRHRLF</sequence>
<protein>
    <submittedName>
        <fullName evidence="10">Berberine bridge enzyme-like 17</fullName>
    </submittedName>
</protein>
<proteinExistence type="inferred from homology"/>
<gene>
    <name evidence="10" type="ORF">G2W53_042664</name>
</gene>
<evidence type="ECO:0000313" key="11">
    <source>
        <dbReference type="Proteomes" id="UP000634136"/>
    </source>
</evidence>
<dbReference type="AlphaFoldDB" id="A0A834VZ56"/>
<dbReference type="Gene3D" id="3.40.462.20">
    <property type="match status" value="1"/>
</dbReference>
<dbReference type="Pfam" id="PF08031">
    <property type="entry name" value="BBE"/>
    <property type="match status" value="1"/>
</dbReference>
<organism evidence="10 11">
    <name type="scientific">Senna tora</name>
    <dbReference type="NCBI Taxonomy" id="362788"/>
    <lineage>
        <taxon>Eukaryota</taxon>
        <taxon>Viridiplantae</taxon>
        <taxon>Streptophyta</taxon>
        <taxon>Embryophyta</taxon>
        <taxon>Tracheophyta</taxon>
        <taxon>Spermatophyta</taxon>
        <taxon>Magnoliopsida</taxon>
        <taxon>eudicotyledons</taxon>
        <taxon>Gunneridae</taxon>
        <taxon>Pentapetalae</taxon>
        <taxon>rosids</taxon>
        <taxon>fabids</taxon>
        <taxon>Fabales</taxon>
        <taxon>Fabaceae</taxon>
        <taxon>Caesalpinioideae</taxon>
        <taxon>Cassia clade</taxon>
        <taxon>Senna</taxon>
    </lineage>
</organism>
<keyword evidence="4 8" id="KW-0732">Signal</keyword>
<evidence type="ECO:0000256" key="4">
    <source>
        <dbReference type="ARBA" id="ARBA00022729"/>
    </source>
</evidence>
<comment type="caution">
    <text evidence="10">The sequence shown here is derived from an EMBL/GenBank/DDBJ whole genome shotgun (WGS) entry which is preliminary data.</text>
</comment>
<dbReference type="Proteomes" id="UP000634136">
    <property type="component" value="Unassembled WGS sequence"/>
</dbReference>
<evidence type="ECO:0000259" key="9">
    <source>
        <dbReference type="PROSITE" id="PS51387"/>
    </source>
</evidence>
<dbReference type="FunFam" id="3.30.43.10:FF:000004">
    <property type="entry name" value="Berberine bridge enzyme-like 15"/>
    <property type="match status" value="1"/>
</dbReference>
<dbReference type="InterPro" id="IPR036318">
    <property type="entry name" value="FAD-bd_PCMH-like_sf"/>
</dbReference>
<dbReference type="Pfam" id="PF01565">
    <property type="entry name" value="FAD_binding_4"/>
    <property type="match status" value="1"/>
</dbReference>
<keyword evidence="5" id="KW-0274">FAD</keyword>
<keyword evidence="7" id="KW-0325">Glycoprotein</keyword>
<dbReference type="InterPro" id="IPR016167">
    <property type="entry name" value="FAD-bd_PCMH_sub1"/>
</dbReference>
<dbReference type="PROSITE" id="PS51387">
    <property type="entry name" value="FAD_PCMH"/>
    <property type="match status" value="1"/>
</dbReference>
<feature type="chain" id="PRO_5032719426" evidence="8">
    <location>
        <begin position="28"/>
        <end position="534"/>
    </location>
</feature>
<keyword evidence="6" id="KW-1015">Disulfide bond</keyword>
<keyword evidence="11" id="KW-1185">Reference proteome</keyword>